<dbReference type="STRING" id="1715989.NITINOP_2830"/>
<dbReference type="AlphaFoldDB" id="A0A0S4KX52"/>
<keyword evidence="2" id="KW-1185">Reference proteome</keyword>
<dbReference type="RefSeq" id="WP_062486692.1">
    <property type="nucleotide sequence ID" value="NZ_LN885086.1"/>
</dbReference>
<dbReference type="EMBL" id="LN885086">
    <property type="protein sequence ID" value="CUQ67802.1"/>
    <property type="molecule type" value="Genomic_DNA"/>
</dbReference>
<evidence type="ECO:0000313" key="2">
    <source>
        <dbReference type="Proteomes" id="UP000066284"/>
    </source>
</evidence>
<dbReference type="Proteomes" id="UP000066284">
    <property type="component" value="Chromosome 1"/>
</dbReference>
<name>A0A0S4KX52_9BACT</name>
<dbReference type="KEGG" id="nio:NITINOP_2830"/>
<protein>
    <submittedName>
        <fullName evidence="1">Uncharacterized protein</fullName>
    </submittedName>
</protein>
<sequence>MELFRRLFGLPSFAGSTNALLVELMLPTLTDAQRAELKKRAIEFLQNTGSAGTSPEAALAVLNQASRITQLNLLALAMKELGYKPALSTERFKAISDPFAPDLVDERTLRAVARRLKWAHGVEALIGEEPLSFDSW</sequence>
<proteinExistence type="predicted"/>
<reference evidence="2" key="1">
    <citation type="submission" date="2015-09" db="EMBL/GenBank/DDBJ databases">
        <authorList>
            <person name="Daims H."/>
        </authorList>
    </citation>
    <scope>NUCLEOTIDE SEQUENCE [LARGE SCALE GENOMIC DNA]</scope>
</reference>
<evidence type="ECO:0000313" key="1">
    <source>
        <dbReference type="EMBL" id="CUQ67802.1"/>
    </source>
</evidence>
<organism evidence="1 2">
    <name type="scientific">Candidatus Nitrospira inopinata</name>
    <dbReference type="NCBI Taxonomy" id="1715989"/>
    <lineage>
        <taxon>Bacteria</taxon>
        <taxon>Pseudomonadati</taxon>
        <taxon>Nitrospirota</taxon>
        <taxon>Nitrospiria</taxon>
        <taxon>Nitrospirales</taxon>
        <taxon>Nitrospiraceae</taxon>
        <taxon>Nitrospira</taxon>
    </lineage>
</organism>
<accession>A0A0S4KX52</accession>
<dbReference type="OrthoDB" id="9797868at2"/>
<gene>
    <name evidence="1" type="ORF">NITINOP_2830</name>
</gene>